<evidence type="ECO:0000313" key="1">
    <source>
        <dbReference type="EMBL" id="EKN67395.1"/>
    </source>
</evidence>
<accession>K6C8C6</accession>
<comment type="caution">
    <text evidence="1">The sequence shown here is derived from an EMBL/GenBank/DDBJ whole genome shotgun (WGS) entry which is preliminary data.</text>
</comment>
<dbReference type="Proteomes" id="UP000006315">
    <property type="component" value="Unassembled WGS sequence"/>
</dbReference>
<reference evidence="1 2" key="1">
    <citation type="journal article" date="2012" name="Front. Microbiol.">
        <title>Redundancy and modularity in membrane-associated dissimilatory nitrate reduction in Bacillus.</title>
        <authorList>
            <person name="Heylen K."/>
            <person name="Keltjens J."/>
        </authorList>
    </citation>
    <scope>NUCLEOTIDE SEQUENCE [LARGE SCALE GENOMIC DNA]</scope>
    <source>
        <strain evidence="1 2">LMG 9581</strain>
    </source>
</reference>
<name>K6C8C6_SCHAZ</name>
<dbReference type="RefSeq" id="WP_003331200.1">
    <property type="nucleotide sequence ID" value="NZ_AJLR01000048.1"/>
</dbReference>
<evidence type="ECO:0000313" key="2">
    <source>
        <dbReference type="Proteomes" id="UP000006315"/>
    </source>
</evidence>
<sequence>MTKKSCDEMIQYMKDMDNGERIKFLNWLSYEHFGRKPISKEEIARLNYEAMYGDEERYRALYPEDFED</sequence>
<dbReference type="PATRIC" id="fig|1131731.3.peg.1998"/>
<dbReference type="AlphaFoldDB" id="K6C8C6"/>
<dbReference type="EMBL" id="AJLR01000048">
    <property type="protein sequence ID" value="EKN67395.1"/>
    <property type="molecule type" value="Genomic_DNA"/>
</dbReference>
<proteinExistence type="predicted"/>
<protein>
    <submittedName>
        <fullName evidence="1">Uncharacterized protein</fullName>
    </submittedName>
</protein>
<gene>
    <name evidence="1" type="ORF">BAZO_09541</name>
</gene>
<organism evidence="1 2">
    <name type="scientific">Schinkia azotoformans LMG 9581</name>
    <dbReference type="NCBI Taxonomy" id="1131731"/>
    <lineage>
        <taxon>Bacteria</taxon>
        <taxon>Bacillati</taxon>
        <taxon>Bacillota</taxon>
        <taxon>Bacilli</taxon>
        <taxon>Bacillales</taxon>
        <taxon>Bacillaceae</taxon>
        <taxon>Calidifontibacillus/Schinkia group</taxon>
        <taxon>Schinkia</taxon>
    </lineage>
</organism>
<keyword evidence="2" id="KW-1185">Reference proteome</keyword>